<dbReference type="EMBL" id="GL448783">
    <property type="protein sequence ID" value="EFN83845.1"/>
    <property type="molecule type" value="Genomic_DNA"/>
</dbReference>
<reference evidence="2 3" key="1">
    <citation type="journal article" date="2010" name="Science">
        <title>Genomic comparison of the ants Camponotus floridanus and Harpegnathos saltator.</title>
        <authorList>
            <person name="Bonasio R."/>
            <person name="Zhang G."/>
            <person name="Ye C."/>
            <person name="Mutti N.S."/>
            <person name="Fang X."/>
            <person name="Qin N."/>
            <person name="Donahue G."/>
            <person name="Yang P."/>
            <person name="Li Q."/>
            <person name="Li C."/>
            <person name="Zhang P."/>
            <person name="Huang Z."/>
            <person name="Berger S.L."/>
            <person name="Reinberg D."/>
            <person name="Wang J."/>
            <person name="Liebig J."/>
        </authorList>
    </citation>
    <scope>NUCLEOTIDE SEQUENCE [LARGE SCALE GENOMIC DNA]</scope>
    <source>
        <strain evidence="2 3">R22 G/1</strain>
    </source>
</reference>
<keyword evidence="1" id="KW-0812">Transmembrane</keyword>
<dbReference type="OrthoDB" id="7696184at2759"/>
<keyword evidence="1" id="KW-0472">Membrane</keyword>
<sequence length="116" mass="12781">MSDDLLPEWLNLFLDDFETSLCLPILMVMILCTAQFVFNHLFDIAHTIYRNAKLMAAEGAPKQNNMMGKLKGLAATRILTTFGGGNAGTTAIPSSPSPAVGAEEEWDYCEDYCELE</sequence>
<proteinExistence type="predicted"/>
<gene>
    <name evidence="2" type="ORF">EAI_15727</name>
</gene>
<keyword evidence="3" id="KW-1185">Reference proteome</keyword>
<dbReference type="AlphaFoldDB" id="E2BKC1"/>
<evidence type="ECO:0000313" key="3">
    <source>
        <dbReference type="Proteomes" id="UP000008237"/>
    </source>
</evidence>
<dbReference type="Proteomes" id="UP000008237">
    <property type="component" value="Unassembled WGS sequence"/>
</dbReference>
<protein>
    <submittedName>
        <fullName evidence="2">Uncharacterized protein</fullName>
    </submittedName>
</protein>
<evidence type="ECO:0000256" key="1">
    <source>
        <dbReference type="SAM" id="Phobius"/>
    </source>
</evidence>
<organism evidence="3">
    <name type="scientific">Harpegnathos saltator</name>
    <name type="common">Jerdon's jumping ant</name>
    <dbReference type="NCBI Taxonomy" id="610380"/>
    <lineage>
        <taxon>Eukaryota</taxon>
        <taxon>Metazoa</taxon>
        <taxon>Ecdysozoa</taxon>
        <taxon>Arthropoda</taxon>
        <taxon>Hexapoda</taxon>
        <taxon>Insecta</taxon>
        <taxon>Pterygota</taxon>
        <taxon>Neoptera</taxon>
        <taxon>Endopterygota</taxon>
        <taxon>Hymenoptera</taxon>
        <taxon>Apocrita</taxon>
        <taxon>Aculeata</taxon>
        <taxon>Formicoidea</taxon>
        <taxon>Formicidae</taxon>
        <taxon>Ponerinae</taxon>
        <taxon>Ponerini</taxon>
        <taxon>Harpegnathos</taxon>
    </lineage>
</organism>
<feature type="transmembrane region" description="Helical" evidence="1">
    <location>
        <begin position="20"/>
        <end position="42"/>
    </location>
</feature>
<dbReference type="InParanoid" id="E2BKC1"/>
<evidence type="ECO:0000313" key="2">
    <source>
        <dbReference type="EMBL" id="EFN83845.1"/>
    </source>
</evidence>
<keyword evidence="1" id="KW-1133">Transmembrane helix</keyword>
<accession>E2BKC1</accession>
<dbReference type="OMA" id="EEWDYCE"/>
<name>E2BKC1_HARSA</name>